<proteinExistence type="predicted"/>
<name>A0A836KWY4_9TRYP</name>
<feature type="transmembrane region" description="Helical" evidence="3">
    <location>
        <begin position="177"/>
        <end position="195"/>
    </location>
</feature>
<organism evidence="5 6">
    <name type="scientific">Porcisia hertigi</name>
    <dbReference type="NCBI Taxonomy" id="2761500"/>
    <lineage>
        <taxon>Eukaryota</taxon>
        <taxon>Discoba</taxon>
        <taxon>Euglenozoa</taxon>
        <taxon>Kinetoplastea</taxon>
        <taxon>Metakinetoplastina</taxon>
        <taxon>Trypanosomatida</taxon>
        <taxon>Trypanosomatidae</taxon>
        <taxon>Leishmaniinae</taxon>
        <taxon>Porcisia</taxon>
    </lineage>
</organism>
<feature type="transmembrane region" description="Helical" evidence="3">
    <location>
        <begin position="239"/>
        <end position="257"/>
    </location>
</feature>
<dbReference type="RefSeq" id="XP_067752504.1">
    <property type="nucleotide sequence ID" value="XM_067896347.1"/>
</dbReference>
<feature type="domain" description="RING-type" evidence="4">
    <location>
        <begin position="304"/>
        <end position="345"/>
    </location>
</feature>
<accession>A0A836KWY4</accession>
<feature type="compositionally biased region" description="Acidic residues" evidence="2">
    <location>
        <begin position="462"/>
        <end position="476"/>
    </location>
</feature>
<dbReference type="Pfam" id="PF13639">
    <property type="entry name" value="zf-RING_2"/>
    <property type="match status" value="1"/>
</dbReference>
<dbReference type="GeneID" id="94286424"/>
<dbReference type="SMART" id="SM00184">
    <property type="entry name" value="RING"/>
    <property type="match status" value="1"/>
</dbReference>
<evidence type="ECO:0000259" key="4">
    <source>
        <dbReference type="PROSITE" id="PS50089"/>
    </source>
</evidence>
<feature type="region of interest" description="Disordered" evidence="2">
    <location>
        <begin position="376"/>
        <end position="419"/>
    </location>
</feature>
<evidence type="ECO:0000313" key="5">
    <source>
        <dbReference type="EMBL" id="KAG5490176.1"/>
    </source>
</evidence>
<keyword evidence="6" id="KW-1185">Reference proteome</keyword>
<gene>
    <name evidence="5" type="ORF">JKF63_00295</name>
</gene>
<feature type="transmembrane region" description="Helical" evidence="3">
    <location>
        <begin position="6"/>
        <end position="25"/>
    </location>
</feature>
<keyword evidence="1" id="KW-0479">Metal-binding</keyword>
<feature type="region of interest" description="Disordered" evidence="2">
    <location>
        <begin position="488"/>
        <end position="550"/>
    </location>
</feature>
<dbReference type="InterPro" id="IPR013083">
    <property type="entry name" value="Znf_RING/FYVE/PHD"/>
</dbReference>
<dbReference type="Proteomes" id="UP000674318">
    <property type="component" value="Unassembled WGS sequence"/>
</dbReference>
<dbReference type="Gene3D" id="3.30.40.10">
    <property type="entry name" value="Zinc/RING finger domain, C3HC4 (zinc finger)"/>
    <property type="match status" value="1"/>
</dbReference>
<feature type="compositionally biased region" description="Polar residues" evidence="2">
    <location>
        <begin position="402"/>
        <end position="415"/>
    </location>
</feature>
<dbReference type="GO" id="GO:0008270">
    <property type="term" value="F:zinc ion binding"/>
    <property type="evidence" value="ECO:0007669"/>
    <property type="project" value="UniProtKB-KW"/>
</dbReference>
<evidence type="ECO:0000256" key="3">
    <source>
        <dbReference type="SAM" id="Phobius"/>
    </source>
</evidence>
<feature type="compositionally biased region" description="Polar residues" evidence="2">
    <location>
        <begin position="524"/>
        <end position="534"/>
    </location>
</feature>
<sequence>MYATVPILTLGPYSLAFLGGLLLYWNTSFILSRLLTAFIVSMIAMKLDLAFHAFFSCCHQVVTSICRLRTFWNPNESLNLLQTNSQLYAIADTAGLALLVGNTLQFWTAALVTRIALSALATRVELGMRWWQSQSAVEHALFAIGSVLCCTGCALQWAYYTLLPLEERAPGGTGSLLMWYTSIVYIVALGLRSACSLTTAMMRMGGYRVLGYLASRVNDATARALEDSGLNPFSEVHDLYMQYFYAVACAVTAWYYSSSSIPMWMQCFMLLRVYLITLASGKLRHYRQVLDRFPSVAADPTKTCGICLDDFVGGESVKSLPCGHTFHGACIRSWLIRTAVCPTCRQPVLQLGQNLPTTHSGRISQSSRVSLDMRVPADGGDFTGSLHPLAPRPQPSTPLDRPSNSYMTHSNSDPLPQTPPFPVDFQRLPHCEELRRIDAKRRSLALYRQRQLFPESTLAAEPLDELHEEETEDSMAEEGGGVDALLFTETPLLPANPTSSSKENGAASTRRKRQRPPPPEGNLGSATKDSNATSFELAERENQPSRRRVE</sequence>
<dbReference type="InterPro" id="IPR001841">
    <property type="entry name" value="Znf_RING"/>
</dbReference>
<feature type="transmembrane region" description="Helical" evidence="3">
    <location>
        <begin position="104"/>
        <end position="124"/>
    </location>
</feature>
<dbReference type="PROSITE" id="PS50089">
    <property type="entry name" value="ZF_RING_2"/>
    <property type="match status" value="1"/>
</dbReference>
<keyword evidence="1" id="KW-0862">Zinc</keyword>
<feature type="transmembrane region" description="Helical" evidence="3">
    <location>
        <begin position="136"/>
        <end position="157"/>
    </location>
</feature>
<dbReference type="KEGG" id="phet:94286424"/>
<dbReference type="EMBL" id="JAFJZO010000036">
    <property type="protein sequence ID" value="KAG5490176.1"/>
    <property type="molecule type" value="Genomic_DNA"/>
</dbReference>
<feature type="region of interest" description="Disordered" evidence="2">
    <location>
        <begin position="459"/>
        <end position="478"/>
    </location>
</feature>
<evidence type="ECO:0000256" key="1">
    <source>
        <dbReference type="PROSITE-ProRule" id="PRU00175"/>
    </source>
</evidence>
<protein>
    <recommendedName>
        <fullName evidence="4">RING-type domain-containing protein</fullName>
    </recommendedName>
</protein>
<feature type="transmembrane region" description="Helical" evidence="3">
    <location>
        <begin position="34"/>
        <end position="55"/>
    </location>
</feature>
<comment type="caution">
    <text evidence="5">The sequence shown here is derived from an EMBL/GenBank/DDBJ whole genome shotgun (WGS) entry which is preliminary data.</text>
</comment>
<keyword evidence="3" id="KW-0472">Membrane</keyword>
<dbReference type="PANTHER" id="PTHR46359">
    <property type="entry name" value="GEO07743P1"/>
    <property type="match status" value="1"/>
</dbReference>
<dbReference type="SUPFAM" id="SSF57850">
    <property type="entry name" value="RING/U-box"/>
    <property type="match status" value="1"/>
</dbReference>
<keyword evidence="3" id="KW-1133">Transmembrane helix</keyword>
<reference evidence="5 6" key="1">
    <citation type="submission" date="2021-02" db="EMBL/GenBank/DDBJ databases">
        <title>Porcisia hertigi Genome sequencing and assembly.</title>
        <authorList>
            <person name="Almutairi H."/>
            <person name="Gatherer D."/>
        </authorList>
    </citation>
    <scope>NUCLEOTIDE SEQUENCE [LARGE SCALE GENOMIC DNA]</scope>
    <source>
        <strain evidence="5 6">C119</strain>
    </source>
</reference>
<keyword evidence="3" id="KW-0812">Transmembrane</keyword>
<feature type="compositionally biased region" description="Basic and acidic residues" evidence="2">
    <location>
        <begin position="537"/>
        <end position="550"/>
    </location>
</feature>
<dbReference type="InterPro" id="IPR052804">
    <property type="entry name" value="UEC_component"/>
</dbReference>
<dbReference type="OrthoDB" id="272091at2759"/>
<feature type="compositionally biased region" description="Polar residues" evidence="2">
    <location>
        <begin position="496"/>
        <end position="507"/>
    </location>
</feature>
<dbReference type="AlphaFoldDB" id="A0A836KWY4"/>
<evidence type="ECO:0000313" key="6">
    <source>
        <dbReference type="Proteomes" id="UP000674318"/>
    </source>
</evidence>
<keyword evidence="1" id="KW-0863">Zinc-finger</keyword>
<evidence type="ECO:0000256" key="2">
    <source>
        <dbReference type="SAM" id="MobiDB-lite"/>
    </source>
</evidence>
<dbReference type="PANTHER" id="PTHR46359:SF2">
    <property type="entry name" value="GEO07743P1"/>
    <property type="match status" value="1"/>
</dbReference>